<keyword evidence="2" id="KW-1185">Reference proteome</keyword>
<dbReference type="RefSeq" id="WP_167973915.1">
    <property type="nucleotide sequence ID" value="NZ_VSRL01000039.1"/>
</dbReference>
<gene>
    <name evidence="1" type="ORF">FXN61_13705</name>
</gene>
<dbReference type="EMBL" id="VSRL01000039">
    <property type="protein sequence ID" value="NKE57829.1"/>
    <property type="molecule type" value="Genomic_DNA"/>
</dbReference>
<accession>A0ABX1FGF4</accession>
<evidence type="ECO:0008006" key="3">
    <source>
        <dbReference type="Google" id="ProtNLM"/>
    </source>
</evidence>
<dbReference type="Proteomes" id="UP001515943">
    <property type="component" value="Unassembled WGS sequence"/>
</dbReference>
<reference evidence="1 2" key="1">
    <citation type="submission" date="2019-08" db="EMBL/GenBank/DDBJ databases">
        <title>Lentzea from Indian Himalayas.</title>
        <authorList>
            <person name="Mandal S."/>
            <person name="Mallick Gupta A."/>
            <person name="Maiti P.K."/>
            <person name="Sarkar J."/>
            <person name="Mandal S."/>
        </authorList>
    </citation>
    <scope>NUCLEOTIDE SEQUENCE [LARGE SCALE GENOMIC DNA]</scope>
    <source>
        <strain evidence="1 2">PSKA42</strain>
    </source>
</reference>
<comment type="caution">
    <text evidence="1">The sequence shown here is derived from an EMBL/GenBank/DDBJ whole genome shotgun (WGS) entry which is preliminary data.</text>
</comment>
<dbReference type="SUPFAM" id="SSF81901">
    <property type="entry name" value="HCP-like"/>
    <property type="match status" value="1"/>
</dbReference>
<evidence type="ECO:0000313" key="1">
    <source>
        <dbReference type="EMBL" id="NKE57829.1"/>
    </source>
</evidence>
<dbReference type="InterPro" id="IPR011990">
    <property type="entry name" value="TPR-like_helical_dom_sf"/>
</dbReference>
<evidence type="ECO:0000313" key="2">
    <source>
        <dbReference type="Proteomes" id="UP001515943"/>
    </source>
</evidence>
<organism evidence="1 2">
    <name type="scientific">Lentzea indica</name>
    <dbReference type="NCBI Taxonomy" id="2604800"/>
    <lineage>
        <taxon>Bacteria</taxon>
        <taxon>Bacillati</taxon>
        <taxon>Actinomycetota</taxon>
        <taxon>Actinomycetes</taxon>
        <taxon>Pseudonocardiales</taxon>
        <taxon>Pseudonocardiaceae</taxon>
        <taxon>Lentzea</taxon>
    </lineage>
</organism>
<proteinExistence type="predicted"/>
<name>A0ABX1FGF4_9PSEU</name>
<dbReference type="Gene3D" id="1.25.40.10">
    <property type="entry name" value="Tetratricopeptide repeat domain"/>
    <property type="match status" value="1"/>
</dbReference>
<sequence>MNCRLVDAEREYRLAEELGEPAAGYRLGAFMLDHGDEDEAADVLERAASCGDLDAYSTPSSRSSSIRERTVISC</sequence>
<protein>
    <recommendedName>
        <fullName evidence="3">Tetratricopeptide repeat-containing protein</fullName>
    </recommendedName>
</protein>